<dbReference type="STRING" id="1055723.SAMN05216293_1861"/>
<protein>
    <submittedName>
        <fullName evidence="3">Acetyltransferase (GNAT) domain-containing protein</fullName>
    </submittedName>
</protein>
<dbReference type="SUPFAM" id="SSF55729">
    <property type="entry name" value="Acyl-CoA N-acyltransferases (Nat)"/>
    <property type="match status" value="1"/>
</dbReference>
<dbReference type="RefSeq" id="WP_072879110.1">
    <property type="nucleotide sequence ID" value="NZ_FOKU01000007.1"/>
</dbReference>
<dbReference type="Gene3D" id="3.40.630.30">
    <property type="match status" value="1"/>
</dbReference>
<reference evidence="3 4" key="1">
    <citation type="submission" date="2016-11" db="EMBL/GenBank/DDBJ databases">
        <authorList>
            <person name="Varghese N."/>
            <person name="Submissions S."/>
        </authorList>
    </citation>
    <scope>NUCLEOTIDE SEQUENCE [LARGE SCALE GENOMIC DNA]</scope>
    <source>
        <strain evidence="3 4">CGMCC 1.12174</strain>
        <strain evidence="2 5">DSM 26351</strain>
    </source>
</reference>
<dbReference type="OrthoDB" id="9785911at2"/>
<dbReference type="InterPro" id="IPR050644">
    <property type="entry name" value="PG_Glycine_Bridge_Synth"/>
</dbReference>
<evidence type="ECO:0000259" key="1">
    <source>
        <dbReference type="Pfam" id="PF13480"/>
    </source>
</evidence>
<evidence type="ECO:0000313" key="3">
    <source>
        <dbReference type="EMBL" id="SHK75335.1"/>
    </source>
</evidence>
<evidence type="ECO:0000313" key="2">
    <source>
        <dbReference type="EMBL" id="SFC21393.1"/>
    </source>
</evidence>
<dbReference type="Proteomes" id="UP000184031">
    <property type="component" value="Unassembled WGS sequence"/>
</dbReference>
<dbReference type="Proteomes" id="UP000198940">
    <property type="component" value="Unassembled WGS sequence"/>
</dbReference>
<dbReference type="Pfam" id="PF13480">
    <property type="entry name" value="Acetyltransf_6"/>
    <property type="match status" value="1"/>
</dbReference>
<organism evidence="3 4">
    <name type="scientific">Flagellimonas taeanensis</name>
    <dbReference type="NCBI Taxonomy" id="1005926"/>
    <lineage>
        <taxon>Bacteria</taxon>
        <taxon>Pseudomonadati</taxon>
        <taxon>Bacteroidota</taxon>
        <taxon>Flavobacteriia</taxon>
        <taxon>Flavobacteriales</taxon>
        <taxon>Flavobacteriaceae</taxon>
        <taxon>Flagellimonas</taxon>
    </lineage>
</organism>
<dbReference type="AlphaFoldDB" id="A0A1M6V1U2"/>
<dbReference type="EMBL" id="FOKU01000007">
    <property type="protein sequence ID" value="SFC21393.1"/>
    <property type="molecule type" value="Genomic_DNA"/>
</dbReference>
<feature type="domain" description="BioF2-like acetyltransferase" evidence="1">
    <location>
        <begin position="171"/>
        <end position="283"/>
    </location>
</feature>
<gene>
    <name evidence="2" type="ORF">SAMN04487891_107144</name>
    <name evidence="3" type="ORF">SAMN05216293_1861</name>
</gene>
<dbReference type="InterPro" id="IPR038740">
    <property type="entry name" value="BioF2-like_GNAT_dom"/>
</dbReference>
<keyword evidence="5" id="KW-1185">Reference proteome</keyword>
<accession>A0A1M6V1U2</accession>
<name>A0A1M6V1U2_9FLAO</name>
<evidence type="ECO:0000313" key="5">
    <source>
        <dbReference type="Proteomes" id="UP000198940"/>
    </source>
</evidence>
<dbReference type="PANTHER" id="PTHR36174:SF1">
    <property type="entry name" value="LIPID II:GLYCINE GLYCYLTRANSFERASE"/>
    <property type="match status" value="1"/>
</dbReference>
<dbReference type="EMBL" id="FRAT01000004">
    <property type="protein sequence ID" value="SHK75335.1"/>
    <property type="molecule type" value="Genomic_DNA"/>
</dbReference>
<dbReference type="InterPro" id="IPR016181">
    <property type="entry name" value="Acyl_CoA_acyltransferase"/>
</dbReference>
<dbReference type="PANTHER" id="PTHR36174">
    <property type="entry name" value="LIPID II:GLYCINE GLYCYLTRANSFERASE"/>
    <property type="match status" value="1"/>
</dbReference>
<comment type="caution">
    <text evidence="3">The sequence shown here is derived from an EMBL/GenBank/DDBJ whole genome shotgun (WGS) entry which is preliminary data.</text>
</comment>
<evidence type="ECO:0000313" key="4">
    <source>
        <dbReference type="Proteomes" id="UP000184031"/>
    </source>
</evidence>
<proteinExistence type="predicted"/>
<sequence>MLEVITHKNDWDRTVKHFGEIDFYHSFDYHKANIKDDETAVLLSYTSNGVSIAFPLVIRPINDSGYFDVTSVYGYVGPLVTKMDGWMDTLSEWHQQLVLFFEKNRIVSAFSSMNPFISEQNSLLAGFGDIENLGRIVYLDLEKPDDHLKEYSKTTLRYVKRNQQLFDIQEGKTKRDAKKFIEIYYQSMDRIHAEPNYYFKLPYFMDLVQNENFDARFVFAVSKDSKEVASGAFIVATQNRIIQYHLSGTSDKYRHLSPIRTVIDHVRRQGASNGHHYFNLGGGVGSKNDSLYEFKASFSQNSAPFQVWKFIADREAYDRFCKRYSPEPNPGKPNYFPKYRSNLK</sequence>